<dbReference type="AlphaFoldDB" id="A0A060BKH8"/>
<proteinExistence type="predicted"/>
<dbReference type="InterPro" id="IPR017853">
    <property type="entry name" value="GH"/>
</dbReference>
<accession>A0A060BKH8</accession>
<sequence length="75" mass="8747">MLFMGQEFAQWAEWNHDAELDWALLNEPMHEGVRNLVRDLNGLYRGMKALHWGDCEPSGLFVDRTRRCRAIGLCV</sequence>
<organism evidence="1">
    <name type="scientific">uncultured Rhodobacter sp</name>
    <dbReference type="NCBI Taxonomy" id="204728"/>
    <lineage>
        <taxon>Bacteria</taxon>
        <taxon>Pseudomonadati</taxon>
        <taxon>Pseudomonadota</taxon>
        <taxon>Alphaproteobacteria</taxon>
        <taxon>Rhodobacterales</taxon>
        <taxon>Rhodobacter group</taxon>
        <taxon>Rhodobacter</taxon>
        <taxon>environmental samples</taxon>
    </lineage>
</organism>
<dbReference type="EMBL" id="KF117453">
    <property type="protein sequence ID" value="AIA84708.1"/>
    <property type="molecule type" value="Genomic_DNA"/>
</dbReference>
<reference evidence="1" key="1">
    <citation type="journal article" date="2013" name="Environ. Microbiol.">
        <title>Seasonally variable intestinal metagenomes of the red palm weevil (Rhynchophorus ferrugineus).</title>
        <authorList>
            <person name="Jia S."/>
            <person name="Zhang X."/>
            <person name="Zhang G."/>
            <person name="Yin A."/>
            <person name="Zhang S."/>
            <person name="Li F."/>
            <person name="Wang L."/>
            <person name="Zhao D."/>
            <person name="Yun Q."/>
            <person name="Tala"/>
            <person name="Wang J."/>
            <person name="Sun G."/>
            <person name="Baabdullah M."/>
            <person name="Yu X."/>
            <person name="Hu S."/>
            <person name="Al-Mssallem I.S."/>
            <person name="Yu J."/>
        </authorList>
    </citation>
    <scope>NUCLEOTIDE SEQUENCE</scope>
</reference>
<dbReference type="Gene3D" id="3.20.20.80">
    <property type="entry name" value="Glycosidases"/>
    <property type="match status" value="1"/>
</dbReference>
<evidence type="ECO:0000313" key="1">
    <source>
        <dbReference type="EMBL" id="AIA84708.1"/>
    </source>
</evidence>
<dbReference type="SUPFAM" id="SSF51445">
    <property type="entry name" value="(Trans)glycosidases"/>
    <property type="match status" value="1"/>
</dbReference>
<name>A0A060BKH8_9RHOB</name>
<protein>
    <submittedName>
        <fullName evidence="1">CAZy families CBM48|GH13 protein</fullName>
    </submittedName>
</protein>